<dbReference type="Proteomes" id="UP000075420">
    <property type="component" value="Unassembled WGS sequence"/>
</dbReference>
<name>A0A150PRM7_SORCE</name>
<dbReference type="EMBL" id="JELY01000738">
    <property type="protein sequence ID" value="KYF58313.1"/>
    <property type="molecule type" value="Genomic_DNA"/>
</dbReference>
<dbReference type="PANTHER" id="PTHR35004:SF7">
    <property type="entry name" value="INTEGRASE PROTEIN"/>
    <property type="match status" value="1"/>
</dbReference>
<dbReference type="Gene3D" id="3.30.420.10">
    <property type="entry name" value="Ribonuclease H-like superfamily/Ribonuclease H"/>
    <property type="match status" value="1"/>
</dbReference>
<organism evidence="3 4">
    <name type="scientific">Sorangium cellulosum</name>
    <name type="common">Polyangium cellulosum</name>
    <dbReference type="NCBI Taxonomy" id="56"/>
    <lineage>
        <taxon>Bacteria</taxon>
        <taxon>Pseudomonadati</taxon>
        <taxon>Myxococcota</taxon>
        <taxon>Polyangia</taxon>
        <taxon>Polyangiales</taxon>
        <taxon>Polyangiaceae</taxon>
        <taxon>Sorangium</taxon>
    </lineage>
</organism>
<evidence type="ECO:0000313" key="3">
    <source>
        <dbReference type="EMBL" id="KYF58313.1"/>
    </source>
</evidence>
<accession>A0A150PRM7</accession>
<dbReference type="GO" id="GO:0003676">
    <property type="term" value="F:nucleic acid binding"/>
    <property type="evidence" value="ECO:0007669"/>
    <property type="project" value="InterPro"/>
</dbReference>
<gene>
    <name evidence="3" type="ORF">BE08_23320</name>
</gene>
<evidence type="ECO:0000256" key="1">
    <source>
        <dbReference type="ARBA" id="ARBA00009277"/>
    </source>
</evidence>
<dbReference type="InterPro" id="IPR036397">
    <property type="entry name" value="RNaseH_sf"/>
</dbReference>
<comment type="similarity">
    <text evidence="1">Belongs to the transposase IS21/IS408/IS1162 family.</text>
</comment>
<evidence type="ECO:0000259" key="2">
    <source>
        <dbReference type="PROSITE" id="PS50994"/>
    </source>
</evidence>
<feature type="domain" description="Integrase catalytic" evidence="2">
    <location>
        <begin position="113"/>
        <end position="321"/>
    </location>
</feature>
<dbReference type="GO" id="GO:0015074">
    <property type="term" value="P:DNA integration"/>
    <property type="evidence" value="ECO:0007669"/>
    <property type="project" value="InterPro"/>
</dbReference>
<dbReference type="AlphaFoldDB" id="A0A150PRM7"/>
<dbReference type="PANTHER" id="PTHR35004">
    <property type="entry name" value="TRANSPOSASE RV3428C-RELATED"/>
    <property type="match status" value="1"/>
</dbReference>
<reference evidence="3 4" key="1">
    <citation type="submission" date="2014-02" db="EMBL/GenBank/DDBJ databases">
        <title>The small core and large imbalanced accessory genome model reveals a collaborative survival strategy of Sorangium cellulosum strains in nature.</title>
        <authorList>
            <person name="Han K."/>
            <person name="Peng R."/>
            <person name="Blom J."/>
            <person name="Li Y.-Z."/>
        </authorList>
    </citation>
    <scope>NUCLEOTIDE SEQUENCE [LARGE SCALE GENOMIC DNA]</scope>
    <source>
        <strain evidence="3 4">So0157-25</strain>
    </source>
</reference>
<dbReference type="InterPro" id="IPR054353">
    <property type="entry name" value="IstA-like_C"/>
</dbReference>
<dbReference type="PROSITE" id="PS50994">
    <property type="entry name" value="INTEGRASE"/>
    <property type="match status" value="1"/>
</dbReference>
<dbReference type="NCBIfam" id="NF033546">
    <property type="entry name" value="transpos_IS21"/>
    <property type="match status" value="1"/>
</dbReference>
<protein>
    <recommendedName>
        <fullName evidence="2">Integrase catalytic domain-containing protein</fullName>
    </recommendedName>
</protein>
<proteinExistence type="inferred from homology"/>
<evidence type="ECO:0000313" key="4">
    <source>
        <dbReference type="Proteomes" id="UP000075420"/>
    </source>
</evidence>
<dbReference type="InterPro" id="IPR001584">
    <property type="entry name" value="Integrase_cat-core"/>
</dbReference>
<sequence>MIAKEKEAEILRLYHGEKWPVGTIAGQLGLHHTTVQRVLGQAGVDPKIVAPRPSMVDPFVPFIVEQLGKYPSLRSSRLFVMLKERGYPGGPDHLRRVIGRLRPKKPAEAFQRLRTLPGEQAQVDWAHFGKLAVGRAQRPLWAFVMVLSYSRRIFLRFFPGAAMPFFVRGHVEAFADFGGVPRVLLYDNLKSAVVERHGDAIRFHPTLLALSAHYRFEPRPVAVARGNEKGRVERAIRYVREAFFEARAYADLGDLNRQAAEWTSSAALDRSWVEDRSRTVRQAFDDECSVLLRHPDTPFPAHERVEVEVGKTPYARFDLNDYSVPHDRTRRTLVVLADLDQVRIADGNEVVATHVRSWDRGQQIEQPEHLQRLVDEKRRAREHRGLDRLARAARSSQAFLRIVAERGDNIGSAIARLLQLLDAVGAAELEEALVEVLERDTIHVGAVRQVLDRRRSERCLPPPVSIPVARGQHADLVVRPHSLATYDALKKDPTP</sequence>
<comment type="caution">
    <text evidence="3">The sequence shown here is derived from an EMBL/GenBank/DDBJ whole genome shotgun (WGS) entry which is preliminary data.</text>
</comment>
<dbReference type="Pfam" id="PF22483">
    <property type="entry name" value="Mu-transpos_C_2"/>
    <property type="match status" value="1"/>
</dbReference>